<dbReference type="PANTHER" id="PTHR14319">
    <property type="entry name" value="FIVE-SPAN TRANSMEMBRANE PROTEIN M83"/>
    <property type="match status" value="1"/>
</dbReference>
<dbReference type="Proteomes" id="UP001529510">
    <property type="component" value="Unassembled WGS sequence"/>
</dbReference>
<keyword evidence="5" id="KW-1133">Transmembrane helix</keyword>
<proteinExistence type="inferred from homology"/>
<evidence type="ECO:0000256" key="3">
    <source>
        <dbReference type="ARBA" id="ARBA00022475"/>
    </source>
</evidence>
<accession>A0ABD0S262</accession>
<dbReference type="AlphaFoldDB" id="A0ABD0S262"/>
<gene>
    <name evidence="7" type="ORF">M9458_002165</name>
</gene>
<evidence type="ECO:0000256" key="1">
    <source>
        <dbReference type="ARBA" id="ARBA00004651"/>
    </source>
</evidence>
<dbReference type="InterPro" id="IPR021910">
    <property type="entry name" value="NGX6/PGAP6/MYMK"/>
</dbReference>
<reference evidence="7 8" key="1">
    <citation type="submission" date="2024-05" db="EMBL/GenBank/DDBJ databases">
        <title>Genome sequencing and assembly of Indian major carp, Cirrhinus mrigala (Hamilton, 1822).</title>
        <authorList>
            <person name="Mohindra V."/>
            <person name="Chowdhury L.M."/>
            <person name="Lal K."/>
            <person name="Jena J.K."/>
        </authorList>
    </citation>
    <scope>NUCLEOTIDE SEQUENCE [LARGE SCALE GENOMIC DNA]</scope>
    <source>
        <strain evidence="7">CM1030</strain>
        <tissue evidence="7">Blood</tissue>
    </source>
</reference>
<comment type="similarity">
    <text evidence="2">Belongs to the TMEM8 family.</text>
</comment>
<evidence type="ECO:0000256" key="6">
    <source>
        <dbReference type="ARBA" id="ARBA00023136"/>
    </source>
</evidence>
<evidence type="ECO:0000256" key="5">
    <source>
        <dbReference type="ARBA" id="ARBA00022989"/>
    </source>
</evidence>
<feature type="non-terminal residue" evidence="7">
    <location>
        <position position="75"/>
    </location>
</feature>
<evidence type="ECO:0000313" key="7">
    <source>
        <dbReference type="EMBL" id="KAL0204147.1"/>
    </source>
</evidence>
<organism evidence="7 8">
    <name type="scientific">Cirrhinus mrigala</name>
    <name type="common">Mrigala</name>
    <dbReference type="NCBI Taxonomy" id="683832"/>
    <lineage>
        <taxon>Eukaryota</taxon>
        <taxon>Metazoa</taxon>
        <taxon>Chordata</taxon>
        <taxon>Craniata</taxon>
        <taxon>Vertebrata</taxon>
        <taxon>Euteleostomi</taxon>
        <taxon>Actinopterygii</taxon>
        <taxon>Neopterygii</taxon>
        <taxon>Teleostei</taxon>
        <taxon>Ostariophysi</taxon>
        <taxon>Cypriniformes</taxon>
        <taxon>Cyprinidae</taxon>
        <taxon>Labeoninae</taxon>
        <taxon>Labeonini</taxon>
        <taxon>Cirrhinus</taxon>
    </lineage>
</organism>
<keyword evidence="3" id="KW-1003">Cell membrane</keyword>
<dbReference type="PANTHER" id="PTHR14319:SF7">
    <property type="entry name" value="POST-GPI ATTACHMENT TO PROTEINS FACTOR 6"/>
    <property type="match status" value="1"/>
</dbReference>
<comment type="caution">
    <text evidence="7">The sequence shown here is derived from an EMBL/GenBank/DDBJ whole genome shotgun (WGS) entry which is preliminary data.</text>
</comment>
<protein>
    <submittedName>
        <fullName evidence="7">Uncharacterized protein</fullName>
    </submittedName>
</protein>
<evidence type="ECO:0000313" key="8">
    <source>
        <dbReference type="Proteomes" id="UP001529510"/>
    </source>
</evidence>
<evidence type="ECO:0000256" key="2">
    <source>
        <dbReference type="ARBA" id="ARBA00005542"/>
    </source>
</evidence>
<sequence length="75" mass="8165">MHINRHFRAGAPPVINPIETAFPNSTSVSLAHNLTLTIPSGQSGNVTLFNVTHPKPGDWFLAAHLPKDEGKIEQQ</sequence>
<keyword evidence="4" id="KW-0812">Transmembrane</keyword>
<comment type="subcellular location">
    <subcellularLocation>
        <location evidence="1">Cell membrane</location>
        <topology evidence="1">Multi-pass membrane protein</topology>
    </subcellularLocation>
</comment>
<keyword evidence="8" id="KW-1185">Reference proteome</keyword>
<keyword evidence="6" id="KW-0472">Membrane</keyword>
<dbReference type="GO" id="GO:0005886">
    <property type="term" value="C:plasma membrane"/>
    <property type="evidence" value="ECO:0007669"/>
    <property type="project" value="UniProtKB-SubCell"/>
</dbReference>
<evidence type="ECO:0000256" key="4">
    <source>
        <dbReference type="ARBA" id="ARBA00022692"/>
    </source>
</evidence>
<dbReference type="EMBL" id="JAMKFB020000001">
    <property type="protein sequence ID" value="KAL0204147.1"/>
    <property type="molecule type" value="Genomic_DNA"/>
</dbReference>
<name>A0ABD0S262_CIRMR</name>